<sequence>MYVNNLYQEYPTSFYHYNCSRNYYKSKQRDQDNDEKTTDRFSESFTPQNIIRTQAETLSGFPTPTNKHQDMANISKSFYTTNKDSLDKRAPFSDLPNESNLDKSMTTHIDRSSSTSINSTQKPFLTSTKGSFFPNQKNRLDNIKGESGRIRIDLASMSPTGRLNVPLRTYTLTKFYALRIYIEKSTNSIIEEYASDSWEE</sequence>
<evidence type="ECO:0000313" key="3">
    <source>
        <dbReference type="Proteomes" id="UP000031668"/>
    </source>
</evidence>
<feature type="compositionally biased region" description="Polar residues" evidence="1">
    <location>
        <begin position="96"/>
        <end position="131"/>
    </location>
</feature>
<feature type="region of interest" description="Disordered" evidence="1">
    <location>
        <begin position="26"/>
        <end position="48"/>
    </location>
</feature>
<name>A0A0C2MJW0_THEKT</name>
<feature type="compositionally biased region" description="Basic and acidic residues" evidence="1">
    <location>
        <begin position="27"/>
        <end position="42"/>
    </location>
</feature>
<keyword evidence="3" id="KW-1185">Reference proteome</keyword>
<accession>A0A0C2MJW0</accession>
<dbReference type="AlphaFoldDB" id="A0A0C2MJW0"/>
<gene>
    <name evidence="2" type="ORF">RF11_04720</name>
</gene>
<evidence type="ECO:0000256" key="1">
    <source>
        <dbReference type="SAM" id="MobiDB-lite"/>
    </source>
</evidence>
<dbReference type="EMBL" id="JWZT01003175">
    <property type="protein sequence ID" value="KII67481.1"/>
    <property type="molecule type" value="Genomic_DNA"/>
</dbReference>
<proteinExistence type="predicted"/>
<reference evidence="2 3" key="1">
    <citation type="journal article" date="2014" name="Genome Biol. Evol.">
        <title>The genome of the myxosporean Thelohanellus kitauei shows adaptations to nutrient acquisition within its fish host.</title>
        <authorList>
            <person name="Yang Y."/>
            <person name="Xiong J."/>
            <person name="Zhou Z."/>
            <person name="Huo F."/>
            <person name="Miao W."/>
            <person name="Ran C."/>
            <person name="Liu Y."/>
            <person name="Zhang J."/>
            <person name="Feng J."/>
            <person name="Wang M."/>
            <person name="Wang M."/>
            <person name="Wang L."/>
            <person name="Yao B."/>
        </authorList>
    </citation>
    <scope>NUCLEOTIDE SEQUENCE [LARGE SCALE GENOMIC DNA]</scope>
    <source>
        <strain evidence="2">Wuqing</strain>
    </source>
</reference>
<comment type="caution">
    <text evidence="2">The sequence shown here is derived from an EMBL/GenBank/DDBJ whole genome shotgun (WGS) entry which is preliminary data.</text>
</comment>
<evidence type="ECO:0000313" key="2">
    <source>
        <dbReference type="EMBL" id="KII67481.1"/>
    </source>
</evidence>
<feature type="region of interest" description="Disordered" evidence="1">
    <location>
        <begin position="89"/>
        <end position="131"/>
    </location>
</feature>
<organism evidence="2 3">
    <name type="scientific">Thelohanellus kitauei</name>
    <name type="common">Myxosporean</name>
    <dbReference type="NCBI Taxonomy" id="669202"/>
    <lineage>
        <taxon>Eukaryota</taxon>
        <taxon>Metazoa</taxon>
        <taxon>Cnidaria</taxon>
        <taxon>Myxozoa</taxon>
        <taxon>Myxosporea</taxon>
        <taxon>Bivalvulida</taxon>
        <taxon>Platysporina</taxon>
        <taxon>Myxobolidae</taxon>
        <taxon>Thelohanellus</taxon>
    </lineage>
</organism>
<dbReference type="Proteomes" id="UP000031668">
    <property type="component" value="Unassembled WGS sequence"/>
</dbReference>
<protein>
    <submittedName>
        <fullName evidence="2">Uncharacterized protein</fullName>
    </submittedName>
</protein>